<dbReference type="AlphaFoldDB" id="A0A5N7C834"/>
<feature type="transmembrane region" description="Helical" evidence="1">
    <location>
        <begin position="22"/>
        <end position="43"/>
    </location>
</feature>
<accession>A0A5N7C834</accession>
<gene>
    <name evidence="2" type="ORF">BDV23DRAFT_155451</name>
</gene>
<evidence type="ECO:0000256" key="1">
    <source>
        <dbReference type="SAM" id="Phobius"/>
    </source>
</evidence>
<protein>
    <submittedName>
        <fullName evidence="2">Uncharacterized protein</fullName>
    </submittedName>
</protein>
<dbReference type="EMBL" id="ML735256">
    <property type="protein sequence ID" value="KAE8390285.1"/>
    <property type="molecule type" value="Genomic_DNA"/>
</dbReference>
<keyword evidence="1" id="KW-0472">Membrane</keyword>
<proteinExistence type="predicted"/>
<organism evidence="2">
    <name type="scientific">Petromyces alliaceus</name>
    <name type="common">Aspergillus alliaceus</name>
    <dbReference type="NCBI Taxonomy" id="209559"/>
    <lineage>
        <taxon>Eukaryota</taxon>
        <taxon>Fungi</taxon>
        <taxon>Dikarya</taxon>
        <taxon>Ascomycota</taxon>
        <taxon>Pezizomycotina</taxon>
        <taxon>Eurotiomycetes</taxon>
        <taxon>Eurotiomycetidae</taxon>
        <taxon>Eurotiales</taxon>
        <taxon>Aspergillaceae</taxon>
        <taxon>Aspergillus</taxon>
        <taxon>Aspergillus subgen. Circumdati</taxon>
    </lineage>
</organism>
<keyword evidence="1" id="KW-1133">Transmembrane helix</keyword>
<evidence type="ECO:0000313" key="2">
    <source>
        <dbReference type="EMBL" id="KAE8390285.1"/>
    </source>
</evidence>
<name>A0A5N7C834_PETAA</name>
<dbReference type="Proteomes" id="UP000326877">
    <property type="component" value="Unassembled WGS sequence"/>
</dbReference>
<dbReference type="OrthoDB" id="5432at2759"/>
<keyword evidence="1" id="KW-0812">Transmembrane</keyword>
<sequence>MYQESPITAIVTPVVRRSPRKFPWIFAWILPWASLHIFPWTFLRRCSRDTLTYLRPCRQLLAHLRQKRGSLLCRRRQT</sequence>
<reference evidence="2" key="1">
    <citation type="submission" date="2019-04" db="EMBL/GenBank/DDBJ databases">
        <title>Friends and foes A comparative genomics studyof 23 Aspergillus species from section Flavi.</title>
        <authorList>
            <consortium name="DOE Joint Genome Institute"/>
            <person name="Kjaerbolling I."/>
            <person name="Vesth T."/>
            <person name="Frisvad J.C."/>
            <person name="Nybo J.L."/>
            <person name="Theobald S."/>
            <person name="Kildgaard S."/>
            <person name="Isbrandt T."/>
            <person name="Kuo A."/>
            <person name="Sato A."/>
            <person name="Lyhne E.K."/>
            <person name="Kogle M.E."/>
            <person name="Wiebenga A."/>
            <person name="Kun R.S."/>
            <person name="Lubbers R.J."/>
            <person name="Makela M.R."/>
            <person name="Barry K."/>
            <person name="Chovatia M."/>
            <person name="Clum A."/>
            <person name="Daum C."/>
            <person name="Haridas S."/>
            <person name="He G."/>
            <person name="LaButti K."/>
            <person name="Lipzen A."/>
            <person name="Mondo S."/>
            <person name="Riley R."/>
            <person name="Salamov A."/>
            <person name="Simmons B.A."/>
            <person name="Magnuson J.K."/>
            <person name="Henrissat B."/>
            <person name="Mortensen U.H."/>
            <person name="Larsen T.O."/>
            <person name="Devries R.P."/>
            <person name="Grigoriev I.V."/>
            <person name="Machida M."/>
            <person name="Baker S.E."/>
            <person name="Andersen M.R."/>
        </authorList>
    </citation>
    <scope>NUCLEOTIDE SEQUENCE [LARGE SCALE GENOMIC DNA]</scope>
    <source>
        <strain evidence="2">IBT 14317</strain>
    </source>
</reference>